<proteinExistence type="predicted"/>
<dbReference type="AlphaFoldDB" id="A0A6J4UQS0"/>
<dbReference type="Gene3D" id="3.30.420.40">
    <property type="match status" value="2"/>
</dbReference>
<organism evidence="2">
    <name type="scientific">uncultured Thermomicrobiales bacterium</name>
    <dbReference type="NCBI Taxonomy" id="1645740"/>
    <lineage>
        <taxon>Bacteria</taxon>
        <taxon>Pseudomonadati</taxon>
        <taxon>Thermomicrobiota</taxon>
        <taxon>Thermomicrobia</taxon>
        <taxon>Thermomicrobiales</taxon>
        <taxon>environmental samples</taxon>
    </lineage>
</organism>
<dbReference type="NCBIfam" id="TIGR03725">
    <property type="entry name" value="T6A_YeaZ"/>
    <property type="match status" value="1"/>
</dbReference>
<sequence>MHIVNVPVENAPGWLLAIDTSSELLGVAVTNGTATAELVWPAGRHQTTVLLPAIESVLRRMGLVIADLSAVAVAVGPGTFNGLRAGLGTAKGLALGGGLPLIGVGTLAATVMPVLVPGRLAIGVVAAGRGRVVSAVHAMSGGAGARPVEVGPPANGSIEDLARRLADLTGPLTLVGEIDDAQLAVIAPAVAGTDLWVPPAPARGRRPGGVAAIGYQRWVAGDSDDPDTLDAVYLHGAARSATVPG</sequence>
<dbReference type="InterPro" id="IPR000905">
    <property type="entry name" value="Gcp-like_dom"/>
</dbReference>
<dbReference type="GO" id="GO:0002949">
    <property type="term" value="P:tRNA threonylcarbamoyladenosine modification"/>
    <property type="evidence" value="ECO:0007669"/>
    <property type="project" value="InterPro"/>
</dbReference>
<dbReference type="InterPro" id="IPR022496">
    <property type="entry name" value="T6A_TsaB"/>
</dbReference>
<feature type="domain" description="Gcp-like" evidence="1">
    <location>
        <begin position="42"/>
        <end position="135"/>
    </location>
</feature>
<evidence type="ECO:0000313" key="2">
    <source>
        <dbReference type="EMBL" id="CAA9555626.1"/>
    </source>
</evidence>
<dbReference type="PANTHER" id="PTHR11735:SF11">
    <property type="entry name" value="TRNA THREONYLCARBAMOYLADENOSINE BIOSYNTHESIS PROTEIN TSAB"/>
    <property type="match status" value="1"/>
</dbReference>
<protein>
    <submittedName>
        <fullName evidence="2">TsaB protein, required for threonylcarbamoyladenosine (T(6)A) formation in tRNA</fullName>
    </submittedName>
</protein>
<dbReference type="PANTHER" id="PTHR11735">
    <property type="entry name" value="TRNA N6-ADENOSINE THREONYLCARBAMOYLTRANSFERASE"/>
    <property type="match status" value="1"/>
</dbReference>
<reference evidence="2" key="1">
    <citation type="submission" date="2020-02" db="EMBL/GenBank/DDBJ databases">
        <authorList>
            <person name="Meier V. D."/>
        </authorList>
    </citation>
    <scope>NUCLEOTIDE SEQUENCE</scope>
    <source>
        <strain evidence="2">AVDCRST_MAG33</strain>
    </source>
</reference>
<dbReference type="GO" id="GO:0005829">
    <property type="term" value="C:cytosol"/>
    <property type="evidence" value="ECO:0007669"/>
    <property type="project" value="TreeGrafter"/>
</dbReference>
<evidence type="ECO:0000259" key="1">
    <source>
        <dbReference type="Pfam" id="PF00814"/>
    </source>
</evidence>
<name>A0A6J4UQS0_9BACT</name>
<dbReference type="EMBL" id="CADCWK010000123">
    <property type="protein sequence ID" value="CAA9555626.1"/>
    <property type="molecule type" value="Genomic_DNA"/>
</dbReference>
<dbReference type="Pfam" id="PF00814">
    <property type="entry name" value="TsaD"/>
    <property type="match status" value="1"/>
</dbReference>
<dbReference type="SUPFAM" id="SSF53067">
    <property type="entry name" value="Actin-like ATPase domain"/>
    <property type="match status" value="1"/>
</dbReference>
<dbReference type="InterPro" id="IPR043129">
    <property type="entry name" value="ATPase_NBD"/>
</dbReference>
<gene>
    <name evidence="2" type="ORF">AVDCRST_MAG33-1257</name>
</gene>
<accession>A0A6J4UQS0</accession>